<dbReference type="InterPro" id="IPR000064">
    <property type="entry name" value="NLP_P60_dom"/>
</dbReference>
<feature type="domain" description="NlpC/P60" evidence="5">
    <location>
        <begin position="178"/>
        <end position="302"/>
    </location>
</feature>
<evidence type="ECO:0000313" key="7">
    <source>
        <dbReference type="Proteomes" id="UP000067625"/>
    </source>
</evidence>
<sequence length="310" mass="34692">MKQNTTMFVSTSIANVWTDPESPREIDHLVTSNPVDIREWLDMLNYDQRLELCTKNLLQSQALFGQEVIVTEEREKWSKVVVPAQKSSKNAWGYPGWIPSCQLSNEGKVRSDHTAVISKPTANLYHNPDSIDFEISFLTELPITKKGGEWLHVHTPRGERLIKTEGSAIIDHKEPVSPGSGTDIVTSGEAFLGLPYLWGGMSGFGFDCSGFVYSMCKVNGYRLSRDASDQVLDGKEVPLHELLPGDLLFFAYEKGRGRIHHVGIYYGDGKMLHSPKTGRTVEIITLSGTIYEQELCAARRCTYDAEGFDE</sequence>
<comment type="similarity">
    <text evidence="1">Belongs to the peptidase C40 family.</text>
</comment>
<dbReference type="PANTHER" id="PTHR47053:SF3">
    <property type="entry name" value="GAMMA-D-GLUTAMYL-L-LYSINE DIPEPTIDYL-PEPTIDASE"/>
    <property type="match status" value="1"/>
</dbReference>
<dbReference type="GO" id="GO:0006508">
    <property type="term" value="P:proteolysis"/>
    <property type="evidence" value="ECO:0007669"/>
    <property type="project" value="UniProtKB-KW"/>
</dbReference>
<dbReference type="PROSITE" id="PS51935">
    <property type="entry name" value="NLPC_P60"/>
    <property type="match status" value="1"/>
</dbReference>
<dbReference type="Pfam" id="PF23795">
    <property type="entry name" value="SH3_YKFC_2nd"/>
    <property type="match status" value="1"/>
</dbReference>
<evidence type="ECO:0000256" key="2">
    <source>
        <dbReference type="ARBA" id="ARBA00022670"/>
    </source>
</evidence>
<dbReference type="InterPro" id="IPR051202">
    <property type="entry name" value="Peptidase_C40"/>
</dbReference>
<dbReference type="RefSeq" id="WP_053602566.1">
    <property type="nucleotide sequence ID" value="NZ_CP012600.1"/>
</dbReference>
<dbReference type="SUPFAM" id="SSF54001">
    <property type="entry name" value="Cysteine proteinases"/>
    <property type="match status" value="1"/>
</dbReference>
<evidence type="ECO:0000259" key="5">
    <source>
        <dbReference type="PROSITE" id="PS51935"/>
    </source>
</evidence>
<evidence type="ECO:0000256" key="4">
    <source>
        <dbReference type="ARBA" id="ARBA00022807"/>
    </source>
</evidence>
<evidence type="ECO:0000256" key="1">
    <source>
        <dbReference type="ARBA" id="ARBA00007074"/>
    </source>
</evidence>
<dbReference type="InterPro" id="IPR038765">
    <property type="entry name" value="Papain-like_cys_pep_sf"/>
</dbReference>
<gene>
    <name evidence="6" type="ORF">AM592_03890</name>
</gene>
<organism evidence="6 7">
    <name type="scientific">Bacillus gobiensis</name>
    <dbReference type="NCBI Taxonomy" id="1441095"/>
    <lineage>
        <taxon>Bacteria</taxon>
        <taxon>Bacillati</taxon>
        <taxon>Bacillota</taxon>
        <taxon>Bacilli</taxon>
        <taxon>Bacillales</taxon>
        <taxon>Bacillaceae</taxon>
        <taxon>Bacillus</taxon>
    </lineage>
</organism>
<evidence type="ECO:0000313" key="6">
    <source>
        <dbReference type="EMBL" id="ALC80821.1"/>
    </source>
</evidence>
<proteinExistence type="inferred from homology"/>
<dbReference type="EMBL" id="CP012600">
    <property type="protein sequence ID" value="ALC80821.1"/>
    <property type="molecule type" value="Genomic_DNA"/>
</dbReference>
<dbReference type="Pfam" id="PF00877">
    <property type="entry name" value="NLPC_P60"/>
    <property type="match status" value="1"/>
</dbReference>
<protein>
    <submittedName>
        <fullName evidence="6">Peptidase</fullName>
    </submittedName>
</protein>
<reference evidence="7" key="1">
    <citation type="submission" date="2015-08" db="EMBL/GenBank/DDBJ databases">
        <title>Genome sequencing project for genomic taxonomy and phylogenomics of Bacillus-like bacteria.</title>
        <authorList>
            <person name="Liu B."/>
            <person name="Wang J."/>
            <person name="Zhu Y."/>
            <person name="Liu G."/>
            <person name="Chen Q."/>
            <person name="Chen Z."/>
            <person name="Lan J."/>
            <person name="Che J."/>
            <person name="Ge C."/>
            <person name="Shi H."/>
            <person name="Pan Z."/>
            <person name="Liu X."/>
        </authorList>
    </citation>
    <scope>NUCLEOTIDE SEQUENCE [LARGE SCALE GENOMIC DNA]</scope>
    <source>
        <strain evidence="7">FJAT-4402</strain>
    </source>
</reference>
<keyword evidence="4" id="KW-0788">Thiol protease</keyword>
<dbReference type="PATRIC" id="fig|1441095.3.peg.855"/>
<keyword evidence="2" id="KW-0645">Protease</keyword>
<name>A0A0M4FPI4_9BACI</name>
<keyword evidence="7" id="KW-1185">Reference proteome</keyword>
<dbReference type="GO" id="GO:0008234">
    <property type="term" value="F:cysteine-type peptidase activity"/>
    <property type="evidence" value="ECO:0007669"/>
    <property type="project" value="UniProtKB-KW"/>
</dbReference>
<dbReference type="AlphaFoldDB" id="A0A0M4FPI4"/>
<accession>A0A0M4FPI4</accession>
<dbReference type="STRING" id="1441095.AM592_03890"/>
<keyword evidence="3" id="KW-0378">Hydrolase</keyword>
<dbReference type="Gene3D" id="2.30.30.40">
    <property type="entry name" value="SH3 Domains"/>
    <property type="match status" value="1"/>
</dbReference>
<dbReference type="Gene3D" id="3.90.1720.10">
    <property type="entry name" value="endopeptidase domain like (from Nostoc punctiforme)"/>
    <property type="match status" value="1"/>
</dbReference>
<dbReference type="InterPro" id="IPR057812">
    <property type="entry name" value="SH3_YKFC_2nd"/>
</dbReference>
<dbReference type="PANTHER" id="PTHR47053">
    <property type="entry name" value="MUREIN DD-ENDOPEPTIDASE MEPH-RELATED"/>
    <property type="match status" value="1"/>
</dbReference>
<evidence type="ECO:0000256" key="3">
    <source>
        <dbReference type="ARBA" id="ARBA00022801"/>
    </source>
</evidence>
<dbReference type="Proteomes" id="UP000067625">
    <property type="component" value="Chromosome"/>
</dbReference>
<reference evidence="6 7" key="2">
    <citation type="journal article" date="2016" name="Int. J. Syst. Evol. Microbiol.">
        <title>Bacillus gobiensis sp. nov., isolated from a soil sample.</title>
        <authorList>
            <person name="Liu B."/>
            <person name="Liu G.H."/>
            <person name="Cetin S."/>
            <person name="Schumann P."/>
            <person name="Pan Z.Z."/>
            <person name="Chen Q.Q."/>
        </authorList>
    </citation>
    <scope>NUCLEOTIDE SEQUENCE [LARGE SCALE GENOMIC DNA]</scope>
    <source>
        <strain evidence="6 7">FJAT-4402</strain>
    </source>
</reference>